<dbReference type="SFLD" id="SFLDG01144">
    <property type="entry name" value="C2.B.4:_PGP_Like"/>
    <property type="match status" value="1"/>
</dbReference>
<dbReference type="Proteomes" id="UP000051643">
    <property type="component" value="Unassembled WGS sequence"/>
</dbReference>
<dbReference type="InterPro" id="IPR000150">
    <property type="entry name" value="Cof"/>
</dbReference>
<dbReference type="NCBIfam" id="TIGR01484">
    <property type="entry name" value="HAD-SF-IIB"/>
    <property type="match status" value="1"/>
</dbReference>
<protein>
    <submittedName>
        <fullName evidence="1">Haloacid dehalogenase</fullName>
    </submittedName>
</protein>
<proteinExistence type="predicted"/>
<gene>
    <name evidence="1" type="ORF">APR42_06130</name>
</gene>
<reference evidence="1" key="1">
    <citation type="submission" date="2015-10" db="EMBL/GenBank/DDBJ databases">
        <title>Draft genome sequence of Salegentibacter mishustinae KCTC 12263.</title>
        <authorList>
            <person name="Lin W."/>
            <person name="Zheng Q."/>
        </authorList>
    </citation>
    <scope>NUCLEOTIDE SEQUENCE [LARGE SCALE GENOMIC DNA]</scope>
    <source>
        <strain evidence="1">KCTC 12263</strain>
    </source>
</reference>
<dbReference type="OrthoDB" id="9814970at2"/>
<dbReference type="Gene3D" id="3.40.50.1000">
    <property type="entry name" value="HAD superfamily/HAD-like"/>
    <property type="match status" value="1"/>
</dbReference>
<dbReference type="GO" id="GO:0005829">
    <property type="term" value="C:cytosol"/>
    <property type="evidence" value="ECO:0007669"/>
    <property type="project" value="TreeGrafter"/>
</dbReference>
<organism evidence="1 2">
    <name type="scientific">Salegentibacter mishustinae</name>
    <dbReference type="NCBI Taxonomy" id="270918"/>
    <lineage>
        <taxon>Bacteria</taxon>
        <taxon>Pseudomonadati</taxon>
        <taxon>Bacteroidota</taxon>
        <taxon>Flavobacteriia</taxon>
        <taxon>Flavobacteriales</taxon>
        <taxon>Flavobacteriaceae</taxon>
        <taxon>Salegentibacter</taxon>
    </lineage>
</organism>
<dbReference type="RefSeq" id="WP_057482035.1">
    <property type="nucleotide sequence ID" value="NZ_BMWR01000001.1"/>
</dbReference>
<accession>A0A0Q9Z600</accession>
<dbReference type="Pfam" id="PF08282">
    <property type="entry name" value="Hydrolase_3"/>
    <property type="match status" value="1"/>
</dbReference>
<evidence type="ECO:0000313" key="2">
    <source>
        <dbReference type="Proteomes" id="UP000051643"/>
    </source>
</evidence>
<sequence length="273" mass="30808">MEYKIVFSDIDGTLLNHDRALSPATISTIKNLKDKLPFVLISARMPAAMRHLQADLDINEQPIICYNGGLILVNGKAVSSTEIPINTLENLCDFNKNMNCHLSLYHSDEWYVPQYDQWAAREENNTKVKPEIKSNRDVLSSWKKDNKGAHKIMAMGDEAHIDEIKDFLSQNFPDQLHLYRSKPTYLEIANKEISKLTAIKFLLKNHFDLSPEQTIAFGDNYNDVEMIKGVGMGVAVGNARKEVLEVANIVTQSGKEDGVANSLKELFKINVQD</sequence>
<dbReference type="Gene3D" id="3.30.1240.10">
    <property type="match status" value="1"/>
</dbReference>
<dbReference type="STRING" id="270918.APR42_06130"/>
<evidence type="ECO:0000313" key="1">
    <source>
        <dbReference type="EMBL" id="KRG28363.1"/>
    </source>
</evidence>
<dbReference type="InterPro" id="IPR036412">
    <property type="entry name" value="HAD-like_sf"/>
</dbReference>
<dbReference type="PANTHER" id="PTHR10000">
    <property type="entry name" value="PHOSPHOSERINE PHOSPHATASE"/>
    <property type="match status" value="1"/>
</dbReference>
<keyword evidence="2" id="KW-1185">Reference proteome</keyword>
<dbReference type="SUPFAM" id="SSF56784">
    <property type="entry name" value="HAD-like"/>
    <property type="match status" value="1"/>
</dbReference>
<dbReference type="GO" id="GO:0000287">
    <property type="term" value="F:magnesium ion binding"/>
    <property type="evidence" value="ECO:0007669"/>
    <property type="project" value="TreeGrafter"/>
</dbReference>
<comment type="caution">
    <text evidence="1">The sequence shown here is derived from an EMBL/GenBank/DDBJ whole genome shotgun (WGS) entry which is preliminary data.</text>
</comment>
<dbReference type="SFLD" id="SFLDS00003">
    <property type="entry name" value="Haloacid_Dehalogenase"/>
    <property type="match status" value="1"/>
</dbReference>
<dbReference type="EMBL" id="LKTP01000023">
    <property type="protein sequence ID" value="KRG28363.1"/>
    <property type="molecule type" value="Genomic_DNA"/>
</dbReference>
<dbReference type="CDD" id="cd07516">
    <property type="entry name" value="HAD_Pase"/>
    <property type="match status" value="1"/>
</dbReference>
<dbReference type="InterPro" id="IPR006379">
    <property type="entry name" value="HAD-SF_hydro_IIB"/>
</dbReference>
<dbReference type="NCBIfam" id="TIGR00099">
    <property type="entry name" value="Cof-subfamily"/>
    <property type="match status" value="1"/>
</dbReference>
<name>A0A0Q9Z600_9FLAO</name>
<dbReference type="PROSITE" id="PS01228">
    <property type="entry name" value="COF_1"/>
    <property type="match status" value="1"/>
</dbReference>
<dbReference type="GO" id="GO:0016791">
    <property type="term" value="F:phosphatase activity"/>
    <property type="evidence" value="ECO:0007669"/>
    <property type="project" value="TreeGrafter"/>
</dbReference>
<dbReference type="AlphaFoldDB" id="A0A0Q9Z600"/>
<dbReference type="PANTHER" id="PTHR10000:SF8">
    <property type="entry name" value="HAD SUPERFAMILY HYDROLASE-LIKE, TYPE 3"/>
    <property type="match status" value="1"/>
</dbReference>
<dbReference type="InterPro" id="IPR023214">
    <property type="entry name" value="HAD_sf"/>
</dbReference>
<dbReference type="SFLD" id="SFLDG01140">
    <property type="entry name" value="C2.B:_Phosphomannomutase_and_P"/>
    <property type="match status" value="1"/>
</dbReference>